<dbReference type="EMBL" id="CP008743">
    <property type="protein sequence ID" value="ARN84323.1"/>
    <property type="molecule type" value="Genomic_DNA"/>
</dbReference>
<gene>
    <name evidence="1" type="ORF">GQ61_02090</name>
</gene>
<keyword evidence="2" id="KW-1185">Reference proteome</keyword>
<sequence length="294" mass="34095">MHFDMVIRAKQGRPFDEGFQPQLSISDKLNSYDLSMQSSMEKNWGHLKREAQKPELISLEVQIQAQKLTHDPALTVMINNQSKTGRFYETTVVRNLDQSHVLENQHQRIDFFYMNKGYLTLDHKEHSIKGLDVDPYMIRLSEPGLVGHKIFNTQNLQTITQSHKHLGSGNWLVTPPHHTQGLLNILPVLSYGGFYTPGCPFNKIRQMYGMISPEENDYGLLIYSRNELAQKHDLQKLMFVDETISDLSLSDCIKRGDFKIELQNKMLGESIYYRSFNYHYDFNAAGIFEIDFII</sequence>
<reference evidence="1 2" key="1">
    <citation type="submission" date="2014-06" db="EMBL/GenBank/DDBJ databases">
        <title>The genome of the endonuclear symbiont Nucleicultrix amoebiphila.</title>
        <authorList>
            <person name="Schulz F."/>
            <person name="Horn M."/>
        </authorList>
    </citation>
    <scope>NUCLEOTIDE SEQUENCE [LARGE SCALE GENOMIC DNA]</scope>
    <source>
        <strain evidence="1 2">FS5</strain>
    </source>
</reference>
<evidence type="ECO:0000313" key="1">
    <source>
        <dbReference type="EMBL" id="ARN84323.1"/>
    </source>
</evidence>
<proteinExistence type="predicted"/>
<dbReference type="RefSeq" id="WP_085783701.1">
    <property type="nucleotide sequence ID" value="NZ_CP008743.1"/>
</dbReference>
<dbReference type="KEGG" id="naf:GQ61_02090"/>
<protein>
    <submittedName>
        <fullName evidence="1">Uncharacterized protein</fullName>
    </submittedName>
</protein>
<evidence type="ECO:0000313" key="2">
    <source>
        <dbReference type="Proteomes" id="UP000237351"/>
    </source>
</evidence>
<organism evidence="1 2">
    <name type="scientific">Candidatus Nucleicultrix amoebiphila FS5</name>
    <dbReference type="NCBI Taxonomy" id="1414854"/>
    <lineage>
        <taxon>Bacteria</taxon>
        <taxon>Pseudomonadati</taxon>
        <taxon>Pseudomonadota</taxon>
        <taxon>Alphaproteobacteria</taxon>
        <taxon>Holosporales</taxon>
        <taxon>Candidatus Nucleicultricaceae</taxon>
        <taxon>Candidatus Nucleicultrix</taxon>
    </lineage>
</organism>
<dbReference type="AlphaFoldDB" id="A0A1W6N3D1"/>
<name>A0A1W6N3D1_9PROT</name>
<accession>A0A1W6N3D1</accession>
<dbReference type="STRING" id="1414854.GQ61_02090"/>
<dbReference type="Proteomes" id="UP000237351">
    <property type="component" value="Chromosome"/>
</dbReference>